<evidence type="ECO:0000313" key="1">
    <source>
        <dbReference type="EMBL" id="UOR12634.1"/>
    </source>
</evidence>
<dbReference type="EMBL" id="CP095075">
    <property type="protein sequence ID" value="UOR12634.1"/>
    <property type="molecule type" value="Genomic_DNA"/>
</dbReference>
<reference evidence="1" key="1">
    <citation type="submission" date="2022-04" db="EMBL/GenBank/DDBJ databases">
        <title>Halobacillus sp. isolated from saltern.</title>
        <authorList>
            <person name="Won M."/>
            <person name="Lee C.-M."/>
            <person name="Woen H.-Y."/>
            <person name="Kwon S.-W."/>
        </authorList>
    </citation>
    <scope>NUCLEOTIDE SEQUENCE</scope>
    <source>
        <strain evidence="1">SSHM10-5</strain>
    </source>
</reference>
<evidence type="ECO:0008006" key="3">
    <source>
        <dbReference type="Google" id="ProtNLM"/>
    </source>
</evidence>
<evidence type="ECO:0000313" key="2">
    <source>
        <dbReference type="Proteomes" id="UP000830326"/>
    </source>
</evidence>
<dbReference type="RefSeq" id="WP_245033529.1">
    <property type="nucleotide sequence ID" value="NZ_CP095075.1"/>
</dbReference>
<accession>A0ABY4HDD7</accession>
<name>A0ABY4HDD7_9BACI</name>
<gene>
    <name evidence="1" type="ORF">MUO15_03685</name>
</gene>
<organism evidence="1 2">
    <name type="scientific">Halobacillus amylolyticus</name>
    <dbReference type="NCBI Taxonomy" id="2932259"/>
    <lineage>
        <taxon>Bacteria</taxon>
        <taxon>Bacillati</taxon>
        <taxon>Bacillota</taxon>
        <taxon>Bacilli</taxon>
        <taxon>Bacillales</taxon>
        <taxon>Bacillaceae</taxon>
        <taxon>Halobacillus</taxon>
    </lineage>
</organism>
<proteinExistence type="predicted"/>
<protein>
    <recommendedName>
        <fullName evidence="3">DUF2971 domain-containing protein</fullName>
    </recommendedName>
</protein>
<keyword evidence="2" id="KW-1185">Reference proteome</keyword>
<sequence>MSKIYRFISFESFVDMIMKQSLTFVHPTLWDDPYELNLIESKFKKTIDSSDSISTERALETILQQIITNKLYCQSWTKLNESDALWRIYNNNNTSVRIEVDLNDISKLENVEDLEVEYVDDPITIVEKDSFYDLIKIKRKAFAHENEIRLLTHYKFNGTEDAKEHIKDYLKLSGDYESNKNSGIEEISTEVERIISKLNLNQKDKTFQVYYGHIDNFIKSVMLNPFAPEWFNGTLRMFCEQNGINYLGKSELYKLNK</sequence>
<dbReference type="Proteomes" id="UP000830326">
    <property type="component" value="Chromosome"/>
</dbReference>